<dbReference type="InterPro" id="IPR001810">
    <property type="entry name" value="F-box_dom"/>
</dbReference>
<dbReference type="AlphaFoldDB" id="A0A165I760"/>
<proteinExistence type="predicted"/>
<keyword evidence="3" id="KW-1185">Reference proteome</keyword>
<feature type="domain" description="F-box" evidence="1">
    <location>
        <begin position="57"/>
        <end position="104"/>
    </location>
</feature>
<evidence type="ECO:0000313" key="2">
    <source>
        <dbReference type="EMBL" id="KZV92992.1"/>
    </source>
</evidence>
<organism evidence="2 3">
    <name type="scientific">Exidia glandulosa HHB12029</name>
    <dbReference type="NCBI Taxonomy" id="1314781"/>
    <lineage>
        <taxon>Eukaryota</taxon>
        <taxon>Fungi</taxon>
        <taxon>Dikarya</taxon>
        <taxon>Basidiomycota</taxon>
        <taxon>Agaricomycotina</taxon>
        <taxon>Agaricomycetes</taxon>
        <taxon>Auriculariales</taxon>
        <taxon>Exidiaceae</taxon>
        <taxon>Exidia</taxon>
    </lineage>
</organism>
<accession>A0A165I760</accession>
<dbReference type="InterPro" id="IPR036047">
    <property type="entry name" value="F-box-like_dom_sf"/>
</dbReference>
<dbReference type="OrthoDB" id="3332373at2759"/>
<protein>
    <recommendedName>
        <fullName evidence="1">F-box domain-containing protein</fullName>
    </recommendedName>
</protein>
<reference evidence="2 3" key="1">
    <citation type="journal article" date="2016" name="Mol. Biol. Evol.">
        <title>Comparative Genomics of Early-Diverging Mushroom-Forming Fungi Provides Insights into the Origins of Lignocellulose Decay Capabilities.</title>
        <authorList>
            <person name="Nagy L.G."/>
            <person name="Riley R."/>
            <person name="Tritt A."/>
            <person name="Adam C."/>
            <person name="Daum C."/>
            <person name="Floudas D."/>
            <person name="Sun H."/>
            <person name="Yadav J.S."/>
            <person name="Pangilinan J."/>
            <person name="Larsson K.H."/>
            <person name="Matsuura K."/>
            <person name="Barry K."/>
            <person name="Labutti K."/>
            <person name="Kuo R."/>
            <person name="Ohm R.A."/>
            <person name="Bhattacharya S.S."/>
            <person name="Shirouzu T."/>
            <person name="Yoshinaga Y."/>
            <person name="Martin F.M."/>
            <person name="Grigoriev I.V."/>
            <person name="Hibbett D.S."/>
        </authorList>
    </citation>
    <scope>NUCLEOTIDE SEQUENCE [LARGE SCALE GENOMIC DNA]</scope>
    <source>
        <strain evidence="2 3">HHB12029</strain>
    </source>
</reference>
<dbReference type="InParanoid" id="A0A165I760"/>
<dbReference type="SUPFAM" id="SSF81383">
    <property type="entry name" value="F-box domain"/>
    <property type="match status" value="1"/>
</dbReference>
<name>A0A165I760_EXIGL</name>
<dbReference type="Proteomes" id="UP000077266">
    <property type="component" value="Unassembled WGS sequence"/>
</dbReference>
<evidence type="ECO:0000313" key="3">
    <source>
        <dbReference type="Proteomes" id="UP000077266"/>
    </source>
</evidence>
<gene>
    <name evidence="2" type="ORF">EXIGLDRAFT_836000</name>
</gene>
<dbReference type="SMART" id="SM00256">
    <property type="entry name" value="FBOX"/>
    <property type="match status" value="1"/>
</dbReference>
<dbReference type="EMBL" id="KV425997">
    <property type="protein sequence ID" value="KZV92992.1"/>
    <property type="molecule type" value="Genomic_DNA"/>
</dbReference>
<evidence type="ECO:0000259" key="1">
    <source>
        <dbReference type="PROSITE" id="PS50181"/>
    </source>
</evidence>
<dbReference type="PROSITE" id="PS50181">
    <property type="entry name" value="FBOX"/>
    <property type="match status" value="1"/>
</dbReference>
<sequence length="575" mass="63929">MESPTIRRLVALTKLVTSIQDNARLASAEDANVEAARINSIILSRRQSLHRRLNHQCSLLLSLPSNVLCRILEHSALRDRNIISATCHRLRSVAFMSCHLWTQLRTSGSALPSLAHLLQRSQPYPVHLTLQLDARLQIDDMNGVLVSLLPRLEYLSIQVYALDNGTMSAANIAATRAAMADVWRSLVRALASAAPLRMRAFHISVVADPPMDPSLRLRDDLFGGHTGALHELSIDGLPSPAASFSPLQNLTFDHVTTFNHTTMADTVDNQFMDRLWAILPRLETLGLRAMWPLLQGTSRHIPSSLKQVALVIASAGVRSGESFKDVCDYFPGIEDLVVTTRAPPTFDAYGNFHLIVSLHLIAVHFDSPRVTQCTRLPMIDMRVALASANLVSVTIHEALLPEEVPLDTTTCFLQLCIIMDPCCDSRLPWWAGDDTGIFIHTGRLLHCPRLRRLHLTFDSPRCEYYSAGVGSCPCRRIAVSDITSFIVQRLGYGGQAQRIPRLDLSGVRDLVDYDLSRALDSLRGVVEVVQLTSGIEQDFQRYIVGHSNYTEPAAIFKKTGIADDQWAVLDHDDRY</sequence>